<feature type="compositionally biased region" description="Basic residues" evidence="1">
    <location>
        <begin position="1"/>
        <end position="10"/>
    </location>
</feature>
<organism evidence="2 3">
    <name type="scientific">Tegillarca granosa</name>
    <name type="common">Malaysian cockle</name>
    <name type="synonym">Anadara granosa</name>
    <dbReference type="NCBI Taxonomy" id="220873"/>
    <lineage>
        <taxon>Eukaryota</taxon>
        <taxon>Metazoa</taxon>
        <taxon>Spiralia</taxon>
        <taxon>Lophotrochozoa</taxon>
        <taxon>Mollusca</taxon>
        <taxon>Bivalvia</taxon>
        <taxon>Autobranchia</taxon>
        <taxon>Pteriomorphia</taxon>
        <taxon>Arcoida</taxon>
        <taxon>Arcoidea</taxon>
        <taxon>Arcidae</taxon>
        <taxon>Tegillarca</taxon>
    </lineage>
</organism>
<evidence type="ECO:0000256" key="1">
    <source>
        <dbReference type="SAM" id="MobiDB-lite"/>
    </source>
</evidence>
<name>A0ABQ9EWR1_TEGGR</name>
<comment type="caution">
    <text evidence="2">The sequence shown here is derived from an EMBL/GenBank/DDBJ whole genome shotgun (WGS) entry which is preliminary data.</text>
</comment>
<feature type="region of interest" description="Disordered" evidence="1">
    <location>
        <begin position="1"/>
        <end position="53"/>
    </location>
</feature>
<gene>
    <name evidence="2" type="ORF">KUTeg_014368</name>
</gene>
<evidence type="ECO:0000313" key="3">
    <source>
        <dbReference type="Proteomes" id="UP001217089"/>
    </source>
</evidence>
<accession>A0ABQ9EWR1</accession>
<sequence>MPRMRARRRQLSPAETDVRPRRRPVYRAAARRKQEQDVAQPDATINGQDADATYNQPIDIEAISEEITRNVLQRIQDHQPIQAIEGPVNNNEVRLGTSRTSGLGWKHYDI</sequence>
<evidence type="ECO:0000313" key="2">
    <source>
        <dbReference type="EMBL" id="KAJ8309494.1"/>
    </source>
</evidence>
<reference evidence="2 3" key="1">
    <citation type="submission" date="2022-12" db="EMBL/GenBank/DDBJ databases">
        <title>Chromosome-level genome of Tegillarca granosa.</title>
        <authorList>
            <person name="Kim J."/>
        </authorList>
    </citation>
    <scope>NUCLEOTIDE SEQUENCE [LARGE SCALE GENOMIC DNA]</scope>
    <source>
        <strain evidence="2">Teg-2019</strain>
        <tissue evidence="2">Adductor muscle</tissue>
    </source>
</reference>
<feature type="compositionally biased region" description="Basic residues" evidence="1">
    <location>
        <begin position="20"/>
        <end position="31"/>
    </location>
</feature>
<proteinExistence type="predicted"/>
<dbReference type="EMBL" id="JARBDR010000657">
    <property type="protein sequence ID" value="KAJ8309494.1"/>
    <property type="molecule type" value="Genomic_DNA"/>
</dbReference>
<keyword evidence="3" id="KW-1185">Reference proteome</keyword>
<protein>
    <submittedName>
        <fullName evidence="2">Uncharacterized protein</fullName>
    </submittedName>
</protein>
<dbReference type="Proteomes" id="UP001217089">
    <property type="component" value="Unassembled WGS sequence"/>
</dbReference>